<keyword evidence="2" id="KW-1185">Reference proteome</keyword>
<dbReference type="Proteomes" id="UP000091857">
    <property type="component" value="Chromosome 11"/>
</dbReference>
<proteinExistence type="predicted"/>
<accession>A0ACB7GW83</accession>
<protein>
    <submittedName>
        <fullName evidence="1">Uncharacterized protein</fullName>
    </submittedName>
</protein>
<reference evidence="2" key="1">
    <citation type="journal article" date="2016" name="Nat. Biotechnol.">
        <title>Sequencing wild and cultivated cassava and related species reveals extensive interspecific hybridization and genetic diversity.</title>
        <authorList>
            <person name="Bredeson J.V."/>
            <person name="Lyons J.B."/>
            <person name="Prochnik S.E."/>
            <person name="Wu G.A."/>
            <person name="Ha C.M."/>
            <person name="Edsinger-Gonzales E."/>
            <person name="Grimwood J."/>
            <person name="Schmutz J."/>
            <person name="Rabbi I.Y."/>
            <person name="Egesi C."/>
            <person name="Nauluvula P."/>
            <person name="Lebot V."/>
            <person name="Ndunguru J."/>
            <person name="Mkamilo G."/>
            <person name="Bart R.S."/>
            <person name="Setter T.L."/>
            <person name="Gleadow R.M."/>
            <person name="Kulakow P."/>
            <person name="Ferguson M.E."/>
            <person name="Rounsley S."/>
            <person name="Rokhsar D.S."/>
        </authorList>
    </citation>
    <scope>NUCLEOTIDE SEQUENCE [LARGE SCALE GENOMIC DNA]</scope>
    <source>
        <strain evidence="2">cv. AM560-2</strain>
    </source>
</reference>
<evidence type="ECO:0000313" key="1">
    <source>
        <dbReference type="EMBL" id="KAG8644030.1"/>
    </source>
</evidence>
<name>A0ACB7GW83_MANES</name>
<organism evidence="1 2">
    <name type="scientific">Manihot esculenta</name>
    <name type="common">Cassava</name>
    <name type="synonym">Jatropha manihot</name>
    <dbReference type="NCBI Taxonomy" id="3983"/>
    <lineage>
        <taxon>Eukaryota</taxon>
        <taxon>Viridiplantae</taxon>
        <taxon>Streptophyta</taxon>
        <taxon>Embryophyta</taxon>
        <taxon>Tracheophyta</taxon>
        <taxon>Spermatophyta</taxon>
        <taxon>Magnoliopsida</taxon>
        <taxon>eudicotyledons</taxon>
        <taxon>Gunneridae</taxon>
        <taxon>Pentapetalae</taxon>
        <taxon>rosids</taxon>
        <taxon>fabids</taxon>
        <taxon>Malpighiales</taxon>
        <taxon>Euphorbiaceae</taxon>
        <taxon>Crotonoideae</taxon>
        <taxon>Manihoteae</taxon>
        <taxon>Manihot</taxon>
    </lineage>
</organism>
<dbReference type="EMBL" id="CM004397">
    <property type="protein sequence ID" value="KAG8644030.1"/>
    <property type="molecule type" value="Genomic_DNA"/>
</dbReference>
<evidence type="ECO:0000313" key="2">
    <source>
        <dbReference type="Proteomes" id="UP000091857"/>
    </source>
</evidence>
<comment type="caution">
    <text evidence="1">The sequence shown here is derived from an EMBL/GenBank/DDBJ whole genome shotgun (WGS) entry which is preliminary data.</text>
</comment>
<gene>
    <name evidence="1" type="ORF">MANES_11G082501v8</name>
</gene>
<sequence length="72" mass="8271">MQAQEVLPRVQRVCPVAQIGAQRLQLTVNLLSALLSLAVFFDINYYCNYASYYSFFNLSKGKLCIEVLQHLR</sequence>